<dbReference type="PANTHER" id="PTHR30614:SF41">
    <property type="entry name" value="INNER MEMBRANE AMINO-ACID ABC TRANSPORTER PERMEASE PROTEIN YHDY"/>
    <property type="match status" value="1"/>
</dbReference>
<keyword evidence="5 8" id="KW-0812">Transmembrane</keyword>
<keyword evidence="4" id="KW-1003">Cell membrane</keyword>
<dbReference type="Pfam" id="PF00528">
    <property type="entry name" value="BPD_transp_1"/>
    <property type="match status" value="1"/>
</dbReference>
<feature type="transmembrane region" description="Helical" evidence="8">
    <location>
        <begin position="273"/>
        <end position="295"/>
    </location>
</feature>
<dbReference type="Gene3D" id="1.10.3720.10">
    <property type="entry name" value="MetI-like"/>
    <property type="match status" value="1"/>
</dbReference>
<dbReference type="EMBL" id="PZZL01000004">
    <property type="protein sequence ID" value="PTM57190.1"/>
    <property type="molecule type" value="Genomic_DNA"/>
</dbReference>
<dbReference type="GO" id="GO:0006865">
    <property type="term" value="P:amino acid transport"/>
    <property type="evidence" value="ECO:0007669"/>
    <property type="project" value="TreeGrafter"/>
</dbReference>
<feature type="transmembrane region" description="Helical" evidence="8">
    <location>
        <begin position="408"/>
        <end position="428"/>
    </location>
</feature>
<comment type="caution">
    <text evidence="10">The sequence shown here is derived from an EMBL/GenBank/DDBJ whole genome shotgun (WGS) entry which is preliminary data.</text>
</comment>
<dbReference type="InterPro" id="IPR035906">
    <property type="entry name" value="MetI-like_sf"/>
</dbReference>
<dbReference type="InterPro" id="IPR000515">
    <property type="entry name" value="MetI-like"/>
</dbReference>
<evidence type="ECO:0000313" key="10">
    <source>
        <dbReference type="EMBL" id="PTM57190.1"/>
    </source>
</evidence>
<feature type="transmembrane region" description="Helical" evidence="8">
    <location>
        <begin position="199"/>
        <end position="217"/>
    </location>
</feature>
<feature type="transmembrane region" description="Helical" evidence="8">
    <location>
        <begin position="237"/>
        <end position="261"/>
    </location>
</feature>
<evidence type="ECO:0000256" key="7">
    <source>
        <dbReference type="ARBA" id="ARBA00023136"/>
    </source>
</evidence>
<feature type="transmembrane region" description="Helical" evidence="8">
    <location>
        <begin position="140"/>
        <end position="161"/>
    </location>
</feature>
<evidence type="ECO:0000313" key="11">
    <source>
        <dbReference type="Proteomes" id="UP000241808"/>
    </source>
</evidence>
<protein>
    <submittedName>
        <fullName evidence="10">Amino acid ABC transporter membrane protein 2 (PAAT family)</fullName>
    </submittedName>
</protein>
<comment type="similarity">
    <text evidence="2">Belongs to the binding-protein-dependent transport system permease family. HisMQ subfamily.</text>
</comment>
<feature type="transmembrane region" description="Helical" evidence="8">
    <location>
        <begin position="361"/>
        <end position="388"/>
    </location>
</feature>
<feature type="transmembrane region" description="Helical" evidence="8">
    <location>
        <begin position="167"/>
        <end position="187"/>
    </location>
</feature>
<dbReference type="PROSITE" id="PS50928">
    <property type="entry name" value="ABC_TM1"/>
    <property type="match status" value="1"/>
</dbReference>
<dbReference type="InterPro" id="IPR043429">
    <property type="entry name" value="ArtM/GltK/GlnP/TcyL/YhdX-like"/>
</dbReference>
<evidence type="ECO:0000256" key="5">
    <source>
        <dbReference type="ARBA" id="ARBA00022692"/>
    </source>
</evidence>
<evidence type="ECO:0000256" key="3">
    <source>
        <dbReference type="ARBA" id="ARBA00022448"/>
    </source>
</evidence>
<keyword evidence="7 8" id="KW-0472">Membrane</keyword>
<evidence type="ECO:0000256" key="1">
    <source>
        <dbReference type="ARBA" id="ARBA00004429"/>
    </source>
</evidence>
<dbReference type="GO" id="GO:0043190">
    <property type="term" value="C:ATP-binding cassette (ABC) transporter complex"/>
    <property type="evidence" value="ECO:0007669"/>
    <property type="project" value="InterPro"/>
</dbReference>
<accession>A0A2T4Z5N8</accession>
<dbReference type="CDD" id="cd06261">
    <property type="entry name" value="TM_PBP2"/>
    <property type="match status" value="1"/>
</dbReference>
<evidence type="ECO:0000256" key="6">
    <source>
        <dbReference type="ARBA" id="ARBA00022989"/>
    </source>
</evidence>
<keyword evidence="11" id="KW-1185">Reference proteome</keyword>
<dbReference type="NCBIfam" id="TIGR01726">
    <property type="entry name" value="HEQRo_perm_3TM"/>
    <property type="match status" value="1"/>
</dbReference>
<evidence type="ECO:0000256" key="8">
    <source>
        <dbReference type="RuleBase" id="RU363032"/>
    </source>
</evidence>
<dbReference type="GO" id="GO:0022857">
    <property type="term" value="F:transmembrane transporter activity"/>
    <property type="evidence" value="ECO:0007669"/>
    <property type="project" value="InterPro"/>
</dbReference>
<dbReference type="PANTHER" id="PTHR30614">
    <property type="entry name" value="MEMBRANE COMPONENT OF AMINO ACID ABC TRANSPORTER"/>
    <property type="match status" value="1"/>
</dbReference>
<evidence type="ECO:0000256" key="2">
    <source>
        <dbReference type="ARBA" id="ARBA00010072"/>
    </source>
</evidence>
<reference evidence="10 11" key="1">
    <citation type="submission" date="2018-04" db="EMBL/GenBank/DDBJ databases">
        <title>Genomic Encyclopedia of Archaeal and Bacterial Type Strains, Phase II (KMG-II): from individual species to whole genera.</title>
        <authorList>
            <person name="Goeker M."/>
        </authorList>
    </citation>
    <scope>NUCLEOTIDE SEQUENCE [LARGE SCALE GENOMIC DNA]</scope>
    <source>
        <strain evidence="10 11">DSM 25521</strain>
    </source>
</reference>
<dbReference type="InterPro" id="IPR010065">
    <property type="entry name" value="AA_ABC_transptr_permease_3TM"/>
</dbReference>
<sequence length="445" mass="48288">MTMQNTTANPSSFTRGEILQPLPPPASLVGPIGWVRANLLSSPLQALLTLVGAYIAYKLVWTFVDFTIIRAVWTGADRDACLDEKVGRSVGACWPFVWAKFGQFMYGFYPVEHRWRVDLTGIIAIALLTPLLIPSVPYKALNAVLFFGAFPILAFNLLYGGSILNPWLVVLGWLAVLAGISLLVAYLMSRAEGGANEFLLKYGAGALAAGVAALLIVRSGMFAVPELPVVETRQWGGLLVTLVVATVGIVAALPIGVALALGRRSKMPIIRFLSVAIIELVRGVPLITVLFFATYMLPLFLERSPDAMVRVLVGVSIFSGAYMAETIRGGLQAIPKGQFEGAMALGLNYPRMMGLIVMPQALKLVIPGIVNAFIGLFKDTTLVSIVAIFDLLGGMRAGFTDPQWASPVTLYTGFAFAGIIYFAFCYFMSRYSIFVENRLNTGRRR</sequence>
<keyword evidence="3 8" id="KW-0813">Transport</keyword>
<evidence type="ECO:0000256" key="4">
    <source>
        <dbReference type="ARBA" id="ARBA00022475"/>
    </source>
</evidence>
<feature type="domain" description="ABC transmembrane type-1" evidence="9">
    <location>
        <begin position="238"/>
        <end position="432"/>
    </location>
</feature>
<keyword evidence="6 8" id="KW-1133">Transmembrane helix</keyword>
<feature type="transmembrane region" description="Helical" evidence="8">
    <location>
        <begin position="46"/>
        <end position="69"/>
    </location>
</feature>
<dbReference type="AlphaFoldDB" id="A0A2T4Z5N8"/>
<gene>
    <name evidence="10" type="ORF">C8P69_104240</name>
</gene>
<dbReference type="SUPFAM" id="SSF161098">
    <property type="entry name" value="MetI-like"/>
    <property type="match status" value="1"/>
</dbReference>
<dbReference type="Proteomes" id="UP000241808">
    <property type="component" value="Unassembled WGS sequence"/>
</dbReference>
<proteinExistence type="inferred from homology"/>
<name>A0A2T4Z5N8_9HYPH</name>
<evidence type="ECO:0000259" key="9">
    <source>
        <dbReference type="PROSITE" id="PS50928"/>
    </source>
</evidence>
<comment type="subcellular location">
    <subcellularLocation>
        <location evidence="1">Cell inner membrane</location>
        <topology evidence="1">Multi-pass membrane protein</topology>
    </subcellularLocation>
    <subcellularLocation>
        <location evidence="8">Cell membrane</location>
        <topology evidence="8">Multi-pass membrane protein</topology>
    </subcellularLocation>
</comment>
<feature type="transmembrane region" description="Helical" evidence="8">
    <location>
        <begin position="115"/>
        <end position="133"/>
    </location>
</feature>
<organism evidence="10 11">
    <name type="scientific">Phreatobacter oligotrophus</name>
    <dbReference type="NCBI Taxonomy" id="1122261"/>
    <lineage>
        <taxon>Bacteria</taxon>
        <taxon>Pseudomonadati</taxon>
        <taxon>Pseudomonadota</taxon>
        <taxon>Alphaproteobacteria</taxon>
        <taxon>Hyphomicrobiales</taxon>
        <taxon>Phreatobacteraceae</taxon>
        <taxon>Phreatobacter</taxon>
    </lineage>
</organism>